<dbReference type="Pfam" id="PF12796">
    <property type="entry name" value="Ank_2"/>
    <property type="match status" value="2"/>
</dbReference>
<sequence>MLKWLIENGEFDLNARNDAGYTPLLTAAFYEANDCFQYLLEIRDIKWMKRNDDGETVLHILAKSKNHPDSPPVIRKKLGSKDKKDVMMIRDNADNTPLHTAVCSNQLAICEELVGVTNDNTTPSASKNIIGKKNALGQTAIHVACKMGHIAIVKYFWEVTGEDPKGELSRRDDDRQSCLHLAAAE</sequence>
<dbReference type="Gene3D" id="1.25.40.20">
    <property type="entry name" value="Ankyrin repeat-containing domain"/>
    <property type="match status" value="2"/>
</dbReference>
<evidence type="ECO:0000256" key="1">
    <source>
        <dbReference type="ARBA" id="ARBA00022737"/>
    </source>
</evidence>
<feature type="non-terminal residue" evidence="3">
    <location>
        <position position="1"/>
    </location>
</feature>
<dbReference type="SUPFAM" id="SSF48403">
    <property type="entry name" value="Ankyrin repeat"/>
    <property type="match status" value="1"/>
</dbReference>
<proteinExistence type="predicted"/>
<gene>
    <name evidence="3" type="ORF">ZHD862_LOCUS38500</name>
</gene>
<keyword evidence="2" id="KW-0040">ANK repeat</keyword>
<dbReference type="InterPro" id="IPR002110">
    <property type="entry name" value="Ankyrin_rpt"/>
</dbReference>
<reference evidence="3" key="1">
    <citation type="submission" date="2021-02" db="EMBL/GenBank/DDBJ databases">
        <authorList>
            <person name="Nowell W R."/>
        </authorList>
    </citation>
    <scope>NUCLEOTIDE SEQUENCE</scope>
</reference>
<organism evidence="3 4">
    <name type="scientific">Rotaria sordida</name>
    <dbReference type="NCBI Taxonomy" id="392033"/>
    <lineage>
        <taxon>Eukaryota</taxon>
        <taxon>Metazoa</taxon>
        <taxon>Spiralia</taxon>
        <taxon>Gnathifera</taxon>
        <taxon>Rotifera</taxon>
        <taxon>Eurotatoria</taxon>
        <taxon>Bdelloidea</taxon>
        <taxon>Philodinida</taxon>
        <taxon>Philodinidae</taxon>
        <taxon>Rotaria</taxon>
    </lineage>
</organism>
<keyword evidence="1" id="KW-0677">Repeat</keyword>
<dbReference type="PANTHER" id="PTHR24198">
    <property type="entry name" value="ANKYRIN REPEAT AND PROTEIN KINASE DOMAIN-CONTAINING PROTEIN"/>
    <property type="match status" value="1"/>
</dbReference>
<dbReference type="AlphaFoldDB" id="A0A815V0T1"/>
<dbReference type="PANTHER" id="PTHR24198:SF165">
    <property type="entry name" value="ANKYRIN REPEAT-CONTAINING PROTEIN-RELATED"/>
    <property type="match status" value="1"/>
</dbReference>
<dbReference type="Proteomes" id="UP000663864">
    <property type="component" value="Unassembled WGS sequence"/>
</dbReference>
<dbReference type="EMBL" id="CAJNOT010009356">
    <property type="protein sequence ID" value="CAF1524370.1"/>
    <property type="molecule type" value="Genomic_DNA"/>
</dbReference>
<accession>A0A815V0T1</accession>
<dbReference type="Pfam" id="PF00023">
    <property type="entry name" value="Ank"/>
    <property type="match status" value="1"/>
</dbReference>
<name>A0A815V0T1_9BILA</name>
<evidence type="ECO:0000256" key="2">
    <source>
        <dbReference type="ARBA" id="ARBA00023043"/>
    </source>
</evidence>
<protein>
    <submittedName>
        <fullName evidence="3">Uncharacterized protein</fullName>
    </submittedName>
</protein>
<dbReference type="InterPro" id="IPR036770">
    <property type="entry name" value="Ankyrin_rpt-contain_sf"/>
</dbReference>
<comment type="caution">
    <text evidence="3">The sequence shown here is derived from an EMBL/GenBank/DDBJ whole genome shotgun (WGS) entry which is preliminary data.</text>
</comment>
<evidence type="ECO:0000313" key="3">
    <source>
        <dbReference type="EMBL" id="CAF1524370.1"/>
    </source>
</evidence>
<evidence type="ECO:0000313" key="4">
    <source>
        <dbReference type="Proteomes" id="UP000663864"/>
    </source>
</evidence>
<dbReference type="SMART" id="SM00248">
    <property type="entry name" value="ANK"/>
    <property type="match status" value="4"/>
</dbReference>